<evidence type="ECO:0000313" key="2">
    <source>
        <dbReference type="Proteomes" id="UP001172911"/>
    </source>
</evidence>
<evidence type="ECO:0000313" key="1">
    <source>
        <dbReference type="EMBL" id="MDO7786081.1"/>
    </source>
</evidence>
<protein>
    <submittedName>
        <fullName evidence="1">Uncharacterized protein</fullName>
    </submittedName>
</protein>
<name>A0AAW7ZAI6_9FIRM</name>
<accession>A0AAW7ZAI6</accession>
<sequence>MAEQQKVYSIDQEIILKNTEIFVDIAKIIGKLLKKNLASFSFSGTESTISFVSSPEVSGAFTHYSPQTVQSVTEEVVDLTLGLLANEEQALLTAAQNEGNTANLLLQKKIDAVKENIALDKLQNAYYFYRTTIGNVLEQFLAQRIVKPPTDNFPAQNTIQVKLTARDNLDSSFRQSVTFELYEEQLDEIIKIIADIKKDFHPEQNN</sequence>
<gene>
    <name evidence="1" type="ORF">P6N53_02450</name>
</gene>
<dbReference type="RefSeq" id="WP_304540904.1">
    <property type="nucleotide sequence ID" value="NZ_JARPTC010000003.1"/>
</dbReference>
<reference evidence="1" key="2">
    <citation type="submission" date="2023-03" db="EMBL/GenBank/DDBJ databases">
        <authorList>
            <person name="Zhang Z."/>
        </authorList>
    </citation>
    <scope>NUCLEOTIDE SEQUENCE</scope>
    <source>
        <strain evidence="1">DSA</strain>
    </source>
</reference>
<comment type="caution">
    <text evidence="1">The sequence shown here is derived from an EMBL/GenBank/DDBJ whole genome shotgun (WGS) entry which is preliminary data.</text>
</comment>
<dbReference type="Proteomes" id="UP001172911">
    <property type="component" value="Unassembled WGS sequence"/>
</dbReference>
<keyword evidence="2" id="KW-1185">Reference proteome</keyword>
<organism evidence="1 2">
    <name type="scientific">Desulforamulus aquiferis</name>
    <dbReference type="NCBI Taxonomy" id="1397668"/>
    <lineage>
        <taxon>Bacteria</taxon>
        <taxon>Bacillati</taxon>
        <taxon>Bacillota</taxon>
        <taxon>Clostridia</taxon>
        <taxon>Eubacteriales</taxon>
        <taxon>Peptococcaceae</taxon>
        <taxon>Desulforamulus</taxon>
    </lineage>
</organism>
<proteinExistence type="predicted"/>
<dbReference type="EMBL" id="JARPTC010000003">
    <property type="protein sequence ID" value="MDO7786081.1"/>
    <property type="molecule type" value="Genomic_DNA"/>
</dbReference>
<reference evidence="1" key="1">
    <citation type="journal article" date="2023" name="J. Hazard. Mater.">
        <title>Anaerobic biodegradation of pyrene and benzo[a]pyrene by a new sulfate-reducing Desulforamulus aquiferis strain DSA.</title>
        <authorList>
            <person name="Zhang Z."/>
            <person name="Sun J."/>
            <person name="Gong X."/>
            <person name="Wang C."/>
            <person name="Wang H."/>
        </authorList>
    </citation>
    <scope>NUCLEOTIDE SEQUENCE</scope>
    <source>
        <strain evidence="1">DSA</strain>
    </source>
</reference>
<dbReference type="AlphaFoldDB" id="A0AAW7ZAI6"/>